<dbReference type="EMBL" id="DS759019">
    <property type="protein sequence ID" value="EEC08536.1"/>
    <property type="molecule type" value="Genomic_DNA"/>
</dbReference>
<dbReference type="EMBL" id="ABJB010260471">
    <property type="status" value="NOT_ANNOTATED_CDS"/>
    <property type="molecule type" value="Genomic_DNA"/>
</dbReference>
<evidence type="ECO:0000313" key="3">
    <source>
        <dbReference type="Proteomes" id="UP000001555"/>
    </source>
</evidence>
<evidence type="ECO:0000313" key="1">
    <source>
        <dbReference type="EMBL" id="EEC08536.1"/>
    </source>
</evidence>
<name>B7PPL4_IXOSC</name>
<dbReference type="Proteomes" id="UP000001555">
    <property type="component" value="Unassembled WGS sequence"/>
</dbReference>
<keyword evidence="3" id="KW-1185">Reference proteome</keyword>
<protein>
    <submittedName>
        <fullName evidence="1 2">Uncharacterized protein</fullName>
    </submittedName>
</protein>
<dbReference type="HOGENOM" id="CLU_2838509_0_0_1"/>
<evidence type="ECO:0000313" key="2">
    <source>
        <dbReference type="EnsemblMetazoa" id="ISCW006632-PA"/>
    </source>
</evidence>
<feature type="non-terminal residue" evidence="1">
    <location>
        <position position="1"/>
    </location>
</feature>
<organism>
    <name type="scientific">Ixodes scapularis</name>
    <name type="common">Black-legged tick</name>
    <name type="synonym">Deer tick</name>
    <dbReference type="NCBI Taxonomy" id="6945"/>
    <lineage>
        <taxon>Eukaryota</taxon>
        <taxon>Metazoa</taxon>
        <taxon>Ecdysozoa</taxon>
        <taxon>Arthropoda</taxon>
        <taxon>Chelicerata</taxon>
        <taxon>Arachnida</taxon>
        <taxon>Acari</taxon>
        <taxon>Parasitiformes</taxon>
        <taxon>Ixodida</taxon>
        <taxon>Ixodoidea</taxon>
        <taxon>Ixodidae</taxon>
        <taxon>Ixodinae</taxon>
        <taxon>Ixodes</taxon>
    </lineage>
</organism>
<proteinExistence type="predicted"/>
<dbReference type="InParanoid" id="B7PPL4"/>
<dbReference type="EnsemblMetazoa" id="ISCW006632-RA">
    <property type="protein sequence ID" value="ISCW006632-PA"/>
    <property type="gene ID" value="ISCW006632"/>
</dbReference>
<reference evidence="2" key="2">
    <citation type="submission" date="2020-05" db="UniProtKB">
        <authorList>
            <consortium name="EnsemblMetazoa"/>
        </authorList>
    </citation>
    <scope>IDENTIFICATION</scope>
    <source>
        <strain evidence="2">wikel</strain>
    </source>
</reference>
<dbReference type="AlphaFoldDB" id="B7PPL4"/>
<sequence length="66" mass="7586">LALNLNTDGLPIPKRSRNRFWTILGNVSSLKNHNPYVIGVSFRDKKPEDANEFFRPFVDELKGMNP</sequence>
<feature type="non-terminal residue" evidence="1">
    <location>
        <position position="66"/>
    </location>
</feature>
<gene>
    <name evidence="1" type="ORF">IscW_ISCW006632</name>
</gene>
<dbReference type="VEuPathDB" id="VectorBase:ISCW006632"/>
<dbReference type="VEuPathDB" id="VectorBase:ISCI006632"/>
<reference evidence="1 3" key="1">
    <citation type="submission" date="2008-03" db="EMBL/GenBank/DDBJ databases">
        <title>Annotation of Ixodes scapularis.</title>
        <authorList>
            <consortium name="Ixodes scapularis Genome Project Consortium"/>
            <person name="Caler E."/>
            <person name="Hannick L.I."/>
            <person name="Bidwell S."/>
            <person name="Joardar V."/>
            <person name="Thiagarajan M."/>
            <person name="Amedeo P."/>
            <person name="Galinsky K.J."/>
            <person name="Schobel S."/>
            <person name="Inman J."/>
            <person name="Hostetler J."/>
            <person name="Miller J."/>
            <person name="Hammond M."/>
            <person name="Megy K."/>
            <person name="Lawson D."/>
            <person name="Kodira C."/>
            <person name="Sutton G."/>
            <person name="Meyer J."/>
            <person name="Hill C.A."/>
            <person name="Birren B."/>
            <person name="Nene V."/>
            <person name="Collins F."/>
            <person name="Alarcon-Chaidez F."/>
            <person name="Wikel S."/>
            <person name="Strausberg R."/>
        </authorList>
    </citation>
    <scope>NUCLEOTIDE SEQUENCE [LARGE SCALE GENOMIC DNA]</scope>
    <source>
        <strain evidence="3">Wikel</strain>
        <strain evidence="1">Wikel colony</strain>
    </source>
</reference>
<accession>B7PPL4</accession>
<dbReference type="PaxDb" id="6945-B7PPL4"/>